<dbReference type="EMBL" id="JAVDYB010000001">
    <property type="protein sequence ID" value="MDR7275729.1"/>
    <property type="molecule type" value="Genomic_DNA"/>
</dbReference>
<evidence type="ECO:0000313" key="2">
    <source>
        <dbReference type="EMBL" id="MDR7275729.1"/>
    </source>
</evidence>
<evidence type="ECO:0000256" key="1">
    <source>
        <dbReference type="SAM" id="SignalP"/>
    </source>
</evidence>
<name>A0AAE4CAD8_9ACTN</name>
<organism evidence="2 3">
    <name type="scientific">Catenuloplanes atrovinosus</name>
    <dbReference type="NCBI Taxonomy" id="137266"/>
    <lineage>
        <taxon>Bacteria</taxon>
        <taxon>Bacillati</taxon>
        <taxon>Actinomycetota</taxon>
        <taxon>Actinomycetes</taxon>
        <taxon>Micromonosporales</taxon>
        <taxon>Micromonosporaceae</taxon>
        <taxon>Catenuloplanes</taxon>
    </lineage>
</organism>
<dbReference type="RefSeq" id="WP_310367041.1">
    <property type="nucleotide sequence ID" value="NZ_JAVDYB010000001.1"/>
</dbReference>
<evidence type="ECO:0000313" key="3">
    <source>
        <dbReference type="Proteomes" id="UP001183643"/>
    </source>
</evidence>
<keyword evidence="3" id="KW-1185">Reference proteome</keyword>
<accession>A0AAE4CAD8</accession>
<proteinExistence type="predicted"/>
<dbReference type="Proteomes" id="UP001183643">
    <property type="component" value="Unassembled WGS sequence"/>
</dbReference>
<gene>
    <name evidence="2" type="ORF">J2S41_002507</name>
</gene>
<feature type="signal peptide" evidence="1">
    <location>
        <begin position="1"/>
        <end position="34"/>
    </location>
</feature>
<reference evidence="2" key="1">
    <citation type="submission" date="2023-07" db="EMBL/GenBank/DDBJ databases">
        <title>Sequencing the genomes of 1000 actinobacteria strains.</title>
        <authorList>
            <person name="Klenk H.-P."/>
        </authorList>
    </citation>
    <scope>NUCLEOTIDE SEQUENCE</scope>
    <source>
        <strain evidence="2">DSM 44707</strain>
    </source>
</reference>
<evidence type="ECO:0008006" key="4">
    <source>
        <dbReference type="Google" id="ProtNLM"/>
    </source>
</evidence>
<protein>
    <recommendedName>
        <fullName evidence="4">Secreted protein</fullName>
    </recommendedName>
</protein>
<comment type="caution">
    <text evidence="2">The sequence shown here is derived from an EMBL/GenBank/DDBJ whole genome shotgun (WGS) entry which is preliminary data.</text>
</comment>
<feature type="chain" id="PRO_5042027047" description="Secreted protein" evidence="1">
    <location>
        <begin position="35"/>
        <end position="153"/>
    </location>
</feature>
<keyword evidence="1" id="KW-0732">Signal</keyword>
<dbReference type="AlphaFoldDB" id="A0AAE4CAD8"/>
<sequence length="153" mass="15641">MRTMMRRLGAGAAAATVAAALAVAGTGAPASATAAECSGGANGFIDIPDTLRGSQVYAVDLGGGATSRLYVGTVSGAQRTWAMIDGTTYPGDRVWMDWTQNGGATWLQCGPFQITAPGQTKTTAAKRTSSSTSWRVRACGAFSGGPVRCGAWW</sequence>